<dbReference type="InterPro" id="IPR043504">
    <property type="entry name" value="Peptidase_S1_PA_chymotrypsin"/>
</dbReference>
<dbReference type="PRINTS" id="PR00834">
    <property type="entry name" value="PROTEASES2C"/>
</dbReference>
<evidence type="ECO:0000256" key="3">
    <source>
        <dbReference type="ARBA" id="ARBA00022801"/>
    </source>
</evidence>
<sequence>MSRKDVTPYKKNSSFKSFVISLTGGLLGGMLMLGGFYTFGSPSDTNPNSNTTTTSSNLGGAEISNVKVNATSDITSAVEKVQGAVVSVINLQSEQSLDNGLGDFFGGSESTTGQDQTLVPASEGSGVIYKKEGNSAYVVTNNHVVEGQKGLQVLLKDGSTVEAELIGTDVFTDLAVLKISAENIDTVATFGDSDSLKVGEPAIAIGSPLGSEYANSVTQGIISSLNRPVQSTNEAGDLISINAIQTDAAINPGNSGGALVNIAGQVIGINSSKIASSAGSGVSVEGMGFAIPSNDVVTIIKQLEAQGEVIRPALGVTMIDLSSISVQQQREILNLPESVTSGVVIRSVAGATPAEKAGLQQYDVVTKIDGEEISSSQDLRALLYQKKLGDSMEITFYRGDSEQTVTVELTVDQSILQQEEQQQLEPNQ</sequence>
<dbReference type="InterPro" id="IPR001940">
    <property type="entry name" value="Peptidase_S1C"/>
</dbReference>
<gene>
    <name evidence="7" type="ORF">RU93_GL001351</name>
</gene>
<keyword evidence="8" id="KW-1185">Reference proteome</keyword>
<evidence type="ECO:0000313" key="8">
    <source>
        <dbReference type="Proteomes" id="UP000182149"/>
    </source>
</evidence>
<dbReference type="Gene3D" id="2.40.10.10">
    <property type="entry name" value="Trypsin-like serine proteases"/>
    <property type="match status" value="2"/>
</dbReference>
<dbReference type="PROSITE" id="PS50106">
    <property type="entry name" value="PDZ"/>
    <property type="match status" value="1"/>
</dbReference>
<dbReference type="Proteomes" id="UP000182149">
    <property type="component" value="Unassembled WGS sequence"/>
</dbReference>
<dbReference type="InterPro" id="IPR001478">
    <property type="entry name" value="PDZ"/>
</dbReference>
<name>A0A1L8QMX5_9ENTE</name>
<dbReference type="SUPFAM" id="SSF50156">
    <property type="entry name" value="PDZ domain-like"/>
    <property type="match status" value="1"/>
</dbReference>
<dbReference type="InterPro" id="IPR009003">
    <property type="entry name" value="Peptidase_S1_PA"/>
</dbReference>
<dbReference type="Pfam" id="PF13365">
    <property type="entry name" value="Trypsin_2"/>
    <property type="match status" value="1"/>
</dbReference>
<comment type="caution">
    <text evidence="7">The sequence shown here is derived from an EMBL/GenBank/DDBJ whole genome shotgun (WGS) entry which is preliminary data.</text>
</comment>
<reference evidence="7 8" key="1">
    <citation type="submission" date="2014-12" db="EMBL/GenBank/DDBJ databases">
        <title>Draft genome sequences of 29 type strains of Enterococci.</title>
        <authorList>
            <person name="Zhong Z."/>
            <person name="Sun Z."/>
            <person name="Liu W."/>
            <person name="Zhang W."/>
            <person name="Zhang H."/>
        </authorList>
    </citation>
    <scope>NUCLEOTIDE SEQUENCE [LARGE SCALE GENOMIC DNA]</scope>
    <source>
        <strain evidence="7 8">DSM 17690</strain>
    </source>
</reference>
<organism evidence="7 8">
    <name type="scientific">Enterococcus aquimarinus</name>
    <dbReference type="NCBI Taxonomy" id="328396"/>
    <lineage>
        <taxon>Bacteria</taxon>
        <taxon>Bacillati</taxon>
        <taxon>Bacillota</taxon>
        <taxon>Bacilli</taxon>
        <taxon>Lactobacillales</taxon>
        <taxon>Enterococcaceae</taxon>
        <taxon>Enterococcus</taxon>
    </lineage>
</organism>
<evidence type="ECO:0000256" key="2">
    <source>
        <dbReference type="ARBA" id="ARBA00022670"/>
    </source>
</evidence>
<evidence type="ECO:0000256" key="1">
    <source>
        <dbReference type="ARBA" id="ARBA00010541"/>
    </source>
</evidence>
<dbReference type="STRING" id="328396.RU93_GL001351"/>
<comment type="similarity">
    <text evidence="1">Belongs to the peptidase S1C family.</text>
</comment>
<evidence type="ECO:0000259" key="6">
    <source>
        <dbReference type="PROSITE" id="PS50106"/>
    </source>
</evidence>
<protein>
    <submittedName>
        <fullName evidence="7">Serine protease do-like htrA</fullName>
    </submittedName>
</protein>
<dbReference type="OrthoDB" id="9758917at2"/>
<accession>A0A1L8QMX5</accession>
<proteinExistence type="inferred from homology"/>
<dbReference type="PANTHER" id="PTHR22939">
    <property type="entry name" value="SERINE PROTEASE FAMILY S1C HTRA-RELATED"/>
    <property type="match status" value="1"/>
</dbReference>
<evidence type="ECO:0000256" key="4">
    <source>
        <dbReference type="ARBA" id="ARBA00022825"/>
    </source>
</evidence>
<evidence type="ECO:0000256" key="5">
    <source>
        <dbReference type="SAM" id="Phobius"/>
    </source>
</evidence>
<evidence type="ECO:0000313" key="7">
    <source>
        <dbReference type="EMBL" id="OJG08864.1"/>
    </source>
</evidence>
<dbReference type="GO" id="GO:0004252">
    <property type="term" value="F:serine-type endopeptidase activity"/>
    <property type="evidence" value="ECO:0007669"/>
    <property type="project" value="InterPro"/>
</dbReference>
<dbReference type="SMART" id="SM00228">
    <property type="entry name" value="PDZ"/>
    <property type="match status" value="1"/>
</dbReference>
<dbReference type="Gene3D" id="2.30.42.10">
    <property type="match status" value="1"/>
</dbReference>
<keyword evidence="3" id="KW-0378">Hydrolase</keyword>
<dbReference type="SUPFAM" id="SSF50494">
    <property type="entry name" value="Trypsin-like serine proteases"/>
    <property type="match status" value="1"/>
</dbReference>
<feature type="domain" description="PDZ" evidence="6">
    <location>
        <begin position="296"/>
        <end position="400"/>
    </location>
</feature>
<dbReference type="Pfam" id="PF13180">
    <property type="entry name" value="PDZ_2"/>
    <property type="match status" value="1"/>
</dbReference>
<keyword evidence="4" id="KW-0720">Serine protease</keyword>
<dbReference type="InterPro" id="IPR036034">
    <property type="entry name" value="PDZ_sf"/>
</dbReference>
<dbReference type="EMBL" id="JXKD01000027">
    <property type="protein sequence ID" value="OJG08864.1"/>
    <property type="molecule type" value="Genomic_DNA"/>
</dbReference>
<keyword evidence="5" id="KW-0472">Membrane</keyword>
<keyword evidence="2 7" id="KW-0645">Protease</keyword>
<dbReference type="CDD" id="cd06781">
    <property type="entry name" value="cpPDZ_BsHtra-like"/>
    <property type="match status" value="1"/>
</dbReference>
<dbReference type="GO" id="GO:0006508">
    <property type="term" value="P:proteolysis"/>
    <property type="evidence" value="ECO:0007669"/>
    <property type="project" value="UniProtKB-KW"/>
</dbReference>
<dbReference type="PANTHER" id="PTHR22939:SF129">
    <property type="entry name" value="SERINE PROTEASE HTRA2, MITOCHONDRIAL"/>
    <property type="match status" value="1"/>
</dbReference>
<keyword evidence="5" id="KW-0812">Transmembrane</keyword>
<dbReference type="AlphaFoldDB" id="A0A1L8QMX5"/>
<feature type="transmembrane region" description="Helical" evidence="5">
    <location>
        <begin position="20"/>
        <end position="40"/>
    </location>
</feature>
<dbReference type="RefSeq" id="WP_071875784.1">
    <property type="nucleotide sequence ID" value="NZ_JBHSHF010000020.1"/>
</dbReference>
<keyword evidence="5" id="KW-1133">Transmembrane helix</keyword>